<proteinExistence type="predicted"/>
<dbReference type="PROSITE" id="PS00108">
    <property type="entry name" value="PROTEIN_KINASE_ST"/>
    <property type="match status" value="1"/>
</dbReference>
<keyword evidence="1" id="KW-0808">Transferase</keyword>
<dbReference type="EMBL" id="JAXIVS010000008">
    <property type="protein sequence ID" value="MDY7229397.1"/>
    <property type="molecule type" value="Genomic_DNA"/>
</dbReference>
<feature type="binding site" evidence="5">
    <location>
        <position position="39"/>
    </location>
    <ligand>
        <name>ATP</name>
        <dbReference type="ChEBI" id="CHEBI:30616"/>
    </ligand>
</feature>
<dbReference type="InterPro" id="IPR011009">
    <property type="entry name" value="Kinase-like_dom_sf"/>
</dbReference>
<keyword evidence="2 5" id="KW-0547">Nucleotide-binding</keyword>
<feature type="domain" description="Protein kinase" evidence="7">
    <location>
        <begin position="10"/>
        <end position="269"/>
    </location>
</feature>
<sequence length="609" mass="64512">MTGELLAGRYQLEQELGRGGMATVFLATDLRLARRVAVKVMHPGGDESRTERFRREAELVASLKHPNVLEIHDFGEDAARGPFLVCEWVQGESLRELARRLSPVPPEAAAVLGWALAEALGEAHARGVVHRDVKPENVLVARGGPLKLADFGIAALADQERLTSTGAITGSLPYMAPERIDTGAFSPASDVYAVGVMLFELCTGTTPHGGKGAAHLAASVMTKDAPPLTELVPGTPEPLSTLVARCLARDSRDRPASGEVLAPLLEEVVGRIAGSPAEESRAFFQDPLGYSARRREARFQQLLSEGRALLAKGQGARAAKVLNGALALQPDSPEVVALLRERPQAGRRKVLALGVALAVVLGGLAWGASRWLTPEPAPLPSVQVEPAPQEAKRPEPEAVAVQAPEPQVETPSPVARLEPVREGSRPEPKKKSSGSARPSAPRAAPVPSSAPEAPRSGSPTEAPPPAEPVKPATLKVTVRPWAEVFVDGKSRGYTPRVREVSLSPGEHRLRLVNPLCDTVEEVLQVSAGETVTREVALQVRKAEVHIAAPSGARVFIDGVEAGVAPLSGSQYVEHGRHVISARVPGGPPLRREVEVVAGTRIEVVLEGTP</sequence>
<dbReference type="PROSITE" id="PS00107">
    <property type="entry name" value="PROTEIN_KINASE_ATP"/>
    <property type="match status" value="1"/>
</dbReference>
<evidence type="ECO:0000256" key="2">
    <source>
        <dbReference type="ARBA" id="ARBA00022741"/>
    </source>
</evidence>
<dbReference type="Gene3D" id="1.10.510.10">
    <property type="entry name" value="Transferase(Phosphotransferase) domain 1"/>
    <property type="match status" value="1"/>
</dbReference>
<dbReference type="Pfam" id="PF08308">
    <property type="entry name" value="PEGA"/>
    <property type="match status" value="2"/>
</dbReference>
<feature type="compositionally biased region" description="Basic and acidic residues" evidence="6">
    <location>
        <begin position="418"/>
        <end position="430"/>
    </location>
</feature>
<dbReference type="SUPFAM" id="SSF56112">
    <property type="entry name" value="Protein kinase-like (PK-like)"/>
    <property type="match status" value="1"/>
</dbReference>
<feature type="region of interest" description="Disordered" evidence="6">
    <location>
        <begin position="380"/>
        <end position="471"/>
    </location>
</feature>
<dbReference type="RefSeq" id="WP_321548123.1">
    <property type="nucleotide sequence ID" value="NZ_JAXIVS010000008.1"/>
</dbReference>
<dbReference type="InterPro" id="IPR000719">
    <property type="entry name" value="Prot_kinase_dom"/>
</dbReference>
<dbReference type="Pfam" id="PF00069">
    <property type="entry name" value="Pkinase"/>
    <property type="match status" value="1"/>
</dbReference>
<dbReference type="InterPro" id="IPR017441">
    <property type="entry name" value="Protein_kinase_ATP_BS"/>
</dbReference>
<dbReference type="PROSITE" id="PS50011">
    <property type="entry name" value="PROTEIN_KINASE_DOM"/>
    <property type="match status" value="1"/>
</dbReference>
<feature type="compositionally biased region" description="Low complexity" evidence="6">
    <location>
        <begin position="433"/>
        <end position="460"/>
    </location>
</feature>
<organism evidence="8 9">
    <name type="scientific">Hyalangium rubrum</name>
    <dbReference type="NCBI Taxonomy" id="3103134"/>
    <lineage>
        <taxon>Bacteria</taxon>
        <taxon>Pseudomonadati</taxon>
        <taxon>Myxococcota</taxon>
        <taxon>Myxococcia</taxon>
        <taxon>Myxococcales</taxon>
        <taxon>Cystobacterineae</taxon>
        <taxon>Archangiaceae</taxon>
        <taxon>Hyalangium</taxon>
    </lineage>
</organism>
<name>A0ABU5H7E8_9BACT</name>
<evidence type="ECO:0000256" key="5">
    <source>
        <dbReference type="PROSITE-ProRule" id="PRU10141"/>
    </source>
</evidence>
<evidence type="ECO:0000256" key="3">
    <source>
        <dbReference type="ARBA" id="ARBA00022777"/>
    </source>
</evidence>
<keyword evidence="9" id="KW-1185">Reference proteome</keyword>
<evidence type="ECO:0000256" key="6">
    <source>
        <dbReference type="SAM" id="MobiDB-lite"/>
    </source>
</evidence>
<evidence type="ECO:0000313" key="9">
    <source>
        <dbReference type="Proteomes" id="UP001291309"/>
    </source>
</evidence>
<evidence type="ECO:0000313" key="8">
    <source>
        <dbReference type="EMBL" id="MDY7229397.1"/>
    </source>
</evidence>
<dbReference type="PANTHER" id="PTHR43289">
    <property type="entry name" value="MITOGEN-ACTIVATED PROTEIN KINASE KINASE KINASE 20-RELATED"/>
    <property type="match status" value="1"/>
</dbReference>
<dbReference type="InterPro" id="IPR008271">
    <property type="entry name" value="Ser/Thr_kinase_AS"/>
</dbReference>
<dbReference type="PANTHER" id="PTHR43289:SF6">
    <property type="entry name" value="SERINE_THREONINE-PROTEIN KINASE NEKL-3"/>
    <property type="match status" value="1"/>
</dbReference>
<dbReference type="Gene3D" id="3.30.200.20">
    <property type="entry name" value="Phosphorylase Kinase, domain 1"/>
    <property type="match status" value="1"/>
</dbReference>
<reference evidence="8 9" key="1">
    <citation type="submission" date="2023-12" db="EMBL/GenBank/DDBJ databases">
        <title>the genome sequence of Hyalangium sp. s54d21.</title>
        <authorList>
            <person name="Zhang X."/>
        </authorList>
    </citation>
    <scope>NUCLEOTIDE SEQUENCE [LARGE SCALE GENOMIC DNA]</scope>
    <source>
        <strain evidence="9">s54d21</strain>
    </source>
</reference>
<protein>
    <submittedName>
        <fullName evidence="8">Protein kinase</fullName>
    </submittedName>
</protein>
<dbReference type="InterPro" id="IPR013229">
    <property type="entry name" value="PEGA"/>
</dbReference>
<keyword evidence="3 8" id="KW-0418">Kinase</keyword>
<evidence type="ECO:0000259" key="7">
    <source>
        <dbReference type="PROSITE" id="PS50011"/>
    </source>
</evidence>
<dbReference type="SMART" id="SM00220">
    <property type="entry name" value="S_TKc"/>
    <property type="match status" value="1"/>
</dbReference>
<keyword evidence="4 5" id="KW-0067">ATP-binding</keyword>
<dbReference type="CDD" id="cd14014">
    <property type="entry name" value="STKc_PknB_like"/>
    <property type="match status" value="1"/>
</dbReference>
<evidence type="ECO:0000256" key="1">
    <source>
        <dbReference type="ARBA" id="ARBA00022679"/>
    </source>
</evidence>
<gene>
    <name evidence="8" type="ORF">SYV04_23590</name>
</gene>
<comment type="caution">
    <text evidence="8">The sequence shown here is derived from an EMBL/GenBank/DDBJ whole genome shotgun (WGS) entry which is preliminary data.</text>
</comment>
<evidence type="ECO:0000256" key="4">
    <source>
        <dbReference type="ARBA" id="ARBA00022840"/>
    </source>
</evidence>
<accession>A0ABU5H7E8</accession>
<dbReference type="GO" id="GO:0016301">
    <property type="term" value="F:kinase activity"/>
    <property type="evidence" value="ECO:0007669"/>
    <property type="project" value="UniProtKB-KW"/>
</dbReference>
<dbReference type="Proteomes" id="UP001291309">
    <property type="component" value="Unassembled WGS sequence"/>
</dbReference>